<gene>
    <name evidence="3" type="ORF">SK128_022053</name>
</gene>
<dbReference type="GO" id="GO:0003824">
    <property type="term" value="F:catalytic activity"/>
    <property type="evidence" value="ECO:0007669"/>
    <property type="project" value="InterPro"/>
</dbReference>
<sequence>MSSTYRSLVSLSSPLRYLSSRYRTMSTSQTANPSTGEKDLVIVQKHQEVTLIGINRPEVRNCINTPAAEALLKAIQDFDNDESAKVGVLYGVGGNFCAGYDLKEIGESPPDLVSFGRGPMGPSRYTTKKPVIAAVEGFAVAGGFELALWCDLRVVEETAVMGVFCRRFGVPLIDGGTVRLPAIVGLGRALDLILTGRPIKGEEALQWGLANRLVACGSAVGQAVNLAQSLVKFPQGCMLADRNSALYASYSAKSLEEALKYEHENGLPVIISESIPGAQKFVAGVGRHGRIVVDELSTREIMHHPIDLSSFQCRCDIYQGRRVKNNMAVS</sequence>
<dbReference type="Proteomes" id="UP001381693">
    <property type="component" value="Unassembled WGS sequence"/>
</dbReference>
<protein>
    <recommendedName>
        <fullName evidence="5">Enoyl-CoA hydratase</fullName>
    </recommendedName>
</protein>
<evidence type="ECO:0008006" key="5">
    <source>
        <dbReference type="Google" id="ProtNLM"/>
    </source>
</evidence>
<evidence type="ECO:0000313" key="4">
    <source>
        <dbReference type="Proteomes" id="UP001381693"/>
    </source>
</evidence>
<dbReference type="PROSITE" id="PS00166">
    <property type="entry name" value="ENOYL_COA_HYDRATASE"/>
    <property type="match status" value="1"/>
</dbReference>
<dbReference type="InterPro" id="IPR018376">
    <property type="entry name" value="Enoyl-CoA_hyd/isom_CS"/>
</dbReference>
<name>A0AAN8XDD4_HALRR</name>
<dbReference type="Gene3D" id="1.10.287.2460">
    <property type="match status" value="1"/>
</dbReference>
<accession>A0AAN8XDD4</accession>
<dbReference type="PANTHER" id="PTHR43802">
    <property type="entry name" value="ENOYL-COA HYDRATASE"/>
    <property type="match status" value="1"/>
</dbReference>
<dbReference type="Gene3D" id="3.90.226.10">
    <property type="entry name" value="2-enoyl-CoA Hydratase, Chain A, domain 1"/>
    <property type="match status" value="1"/>
</dbReference>
<dbReference type="InterPro" id="IPR029045">
    <property type="entry name" value="ClpP/crotonase-like_dom_sf"/>
</dbReference>
<comment type="similarity">
    <text evidence="1 2">Belongs to the enoyl-CoA hydratase/isomerase family.</text>
</comment>
<organism evidence="3 4">
    <name type="scientific">Halocaridina rubra</name>
    <name type="common">Hawaiian red shrimp</name>
    <dbReference type="NCBI Taxonomy" id="373956"/>
    <lineage>
        <taxon>Eukaryota</taxon>
        <taxon>Metazoa</taxon>
        <taxon>Ecdysozoa</taxon>
        <taxon>Arthropoda</taxon>
        <taxon>Crustacea</taxon>
        <taxon>Multicrustacea</taxon>
        <taxon>Malacostraca</taxon>
        <taxon>Eumalacostraca</taxon>
        <taxon>Eucarida</taxon>
        <taxon>Decapoda</taxon>
        <taxon>Pleocyemata</taxon>
        <taxon>Caridea</taxon>
        <taxon>Atyoidea</taxon>
        <taxon>Atyidae</taxon>
        <taxon>Halocaridina</taxon>
    </lineage>
</organism>
<dbReference type="SUPFAM" id="SSF52096">
    <property type="entry name" value="ClpP/crotonase"/>
    <property type="match status" value="1"/>
</dbReference>
<evidence type="ECO:0000313" key="3">
    <source>
        <dbReference type="EMBL" id="KAK7078358.1"/>
    </source>
</evidence>
<dbReference type="Pfam" id="PF00378">
    <property type="entry name" value="ECH_1"/>
    <property type="match status" value="1"/>
</dbReference>
<dbReference type="EMBL" id="JAXCGZ010007875">
    <property type="protein sequence ID" value="KAK7078358.1"/>
    <property type="molecule type" value="Genomic_DNA"/>
</dbReference>
<evidence type="ECO:0000256" key="1">
    <source>
        <dbReference type="ARBA" id="ARBA00005254"/>
    </source>
</evidence>
<keyword evidence="4" id="KW-1185">Reference proteome</keyword>
<dbReference type="InterPro" id="IPR001753">
    <property type="entry name" value="Enoyl-CoA_hydra/iso"/>
</dbReference>
<dbReference type="PANTHER" id="PTHR43802:SF1">
    <property type="entry name" value="IP11341P-RELATED"/>
    <property type="match status" value="1"/>
</dbReference>
<dbReference type="CDD" id="cd06558">
    <property type="entry name" value="crotonase-like"/>
    <property type="match status" value="1"/>
</dbReference>
<dbReference type="AlphaFoldDB" id="A0AAN8XDD4"/>
<comment type="caution">
    <text evidence="3">The sequence shown here is derived from an EMBL/GenBank/DDBJ whole genome shotgun (WGS) entry which is preliminary data.</text>
</comment>
<evidence type="ECO:0000256" key="2">
    <source>
        <dbReference type="RuleBase" id="RU003707"/>
    </source>
</evidence>
<reference evidence="3 4" key="1">
    <citation type="submission" date="2023-11" db="EMBL/GenBank/DDBJ databases">
        <title>Halocaridina rubra genome assembly.</title>
        <authorList>
            <person name="Smith C."/>
        </authorList>
    </citation>
    <scope>NUCLEOTIDE SEQUENCE [LARGE SCALE GENOMIC DNA]</scope>
    <source>
        <strain evidence="3">EP-1</strain>
        <tissue evidence="3">Whole</tissue>
    </source>
</reference>
<proteinExistence type="inferred from homology"/>
<dbReference type="NCBIfam" id="NF006108">
    <property type="entry name" value="PRK08259.1"/>
    <property type="match status" value="1"/>
</dbReference>